<proteinExistence type="predicted"/>
<evidence type="ECO:0000256" key="1">
    <source>
        <dbReference type="SAM" id="SignalP"/>
    </source>
</evidence>
<keyword evidence="4" id="KW-1185">Reference proteome</keyword>
<feature type="domain" description="Ppx/GppA phosphatase N-terminal" evidence="2">
    <location>
        <begin position="57"/>
        <end position="180"/>
    </location>
</feature>
<gene>
    <name evidence="3" type="ORF">AB6M95_08820</name>
</gene>
<dbReference type="SUPFAM" id="SSF53067">
    <property type="entry name" value="Actin-like ATPase domain"/>
    <property type="match status" value="1"/>
</dbReference>
<feature type="signal peptide" evidence="1">
    <location>
        <begin position="1"/>
        <end position="26"/>
    </location>
</feature>
<dbReference type="Gene3D" id="3.30.420.40">
    <property type="match status" value="1"/>
</dbReference>
<dbReference type="EMBL" id="JBGLYH010000020">
    <property type="protein sequence ID" value="MEZ7196847.1"/>
    <property type="molecule type" value="Genomic_DNA"/>
</dbReference>
<accession>A0ABV4K1L1</accession>
<dbReference type="Proteomes" id="UP001568698">
    <property type="component" value="Unassembled WGS sequence"/>
</dbReference>
<dbReference type="InterPro" id="IPR003695">
    <property type="entry name" value="Ppx_GppA_N"/>
</dbReference>
<name>A0ABV4K1L1_9BACT</name>
<evidence type="ECO:0000313" key="4">
    <source>
        <dbReference type="Proteomes" id="UP001568698"/>
    </source>
</evidence>
<dbReference type="Gene3D" id="3.30.420.150">
    <property type="entry name" value="Exopolyphosphatase. Domain 2"/>
    <property type="match status" value="1"/>
</dbReference>
<evidence type="ECO:0000313" key="3">
    <source>
        <dbReference type="EMBL" id="MEZ7196847.1"/>
    </source>
</evidence>
<dbReference type="PANTHER" id="PTHR30005:SF0">
    <property type="entry name" value="RETROGRADE REGULATION PROTEIN 2"/>
    <property type="match status" value="1"/>
</dbReference>
<keyword evidence="1" id="KW-0732">Signal</keyword>
<sequence length="343" mass="37724">MMRSRWNFALLAGLFLCLCMISPSSAQDATVVRRAAFDVGAAAIKCIIADVDISTGLIVKTVDTLSEKVDFAEDLARSYDGNLSKEVMAQGIKTLEKLKAVAVEKNALEYSAVGGRIFQKAQNGRAYFVRIRQETGIPSRVISEQQAAMLSYHAVRQELGDKAHDLLVWDIGGNSMQMTIRKPDGGLLFYIDPMASVAFKNVVIQTIQRKDIGTTVSPNPVSADEVEQALAYIQAHAAMTVPLYIANRVSRPDLTVAGIGGVHYYSVPEVLGGRKDVYTRDEVAAALKKWTGRPDKDFESEYAESRLTNLILVLGYMDALGIREVRPLKINQADGLFAAREFW</sequence>
<dbReference type="RefSeq" id="WP_371386368.1">
    <property type="nucleotide sequence ID" value="NZ_JBGLYH010000020.1"/>
</dbReference>
<reference evidence="3 4" key="1">
    <citation type="submission" date="2024-08" db="EMBL/GenBank/DDBJ databases">
        <title>Sulfate-reducing bacteria isolated from formation water of the oil field in Kazakhstan and description of Pseudodesulfovibrio sp.</title>
        <authorList>
            <person name="Bidzhieva S.K."/>
            <person name="Tourova T.P."/>
            <person name="Grouzdev D.S."/>
            <person name="Beletsky A.V."/>
            <person name="Sokolova D.S."/>
            <person name="Samigullina S.R."/>
            <person name="Poltaraus A.B."/>
            <person name="Avtukh A.N."/>
            <person name="Tereshina V.M."/>
            <person name="Zhaparov N.S."/>
            <person name="Mardanov A.V."/>
            <person name="Nazina T.N."/>
        </authorList>
    </citation>
    <scope>NUCLEOTIDE SEQUENCE [LARGE SCALE GENOMIC DNA]</scope>
    <source>
        <strain evidence="3 4">9FUS</strain>
    </source>
</reference>
<dbReference type="InterPro" id="IPR050273">
    <property type="entry name" value="GppA/Ppx_hydrolase"/>
</dbReference>
<organism evidence="3 4">
    <name type="scientific">Pseudodesulfovibrio karagichevae</name>
    <dbReference type="NCBI Taxonomy" id="3239305"/>
    <lineage>
        <taxon>Bacteria</taxon>
        <taxon>Pseudomonadati</taxon>
        <taxon>Thermodesulfobacteriota</taxon>
        <taxon>Desulfovibrionia</taxon>
        <taxon>Desulfovibrionales</taxon>
        <taxon>Desulfovibrionaceae</taxon>
    </lineage>
</organism>
<comment type="caution">
    <text evidence="3">The sequence shown here is derived from an EMBL/GenBank/DDBJ whole genome shotgun (WGS) entry which is preliminary data.</text>
</comment>
<evidence type="ECO:0000259" key="2">
    <source>
        <dbReference type="Pfam" id="PF02541"/>
    </source>
</evidence>
<protein>
    <submittedName>
        <fullName evidence="3">Ppx/GppA phosphatase family protein</fullName>
    </submittedName>
</protein>
<dbReference type="Pfam" id="PF02541">
    <property type="entry name" value="Ppx-GppA"/>
    <property type="match status" value="1"/>
</dbReference>
<feature type="chain" id="PRO_5045100546" evidence="1">
    <location>
        <begin position="27"/>
        <end position="343"/>
    </location>
</feature>
<dbReference type="PANTHER" id="PTHR30005">
    <property type="entry name" value="EXOPOLYPHOSPHATASE"/>
    <property type="match status" value="1"/>
</dbReference>
<dbReference type="InterPro" id="IPR043129">
    <property type="entry name" value="ATPase_NBD"/>
</dbReference>